<keyword evidence="2" id="KW-0812">Transmembrane</keyword>
<feature type="transmembrane region" description="Helical" evidence="2">
    <location>
        <begin position="511"/>
        <end position="533"/>
    </location>
</feature>
<evidence type="ECO:0000256" key="2">
    <source>
        <dbReference type="SAM" id="Phobius"/>
    </source>
</evidence>
<feature type="compositionally biased region" description="Polar residues" evidence="1">
    <location>
        <begin position="19"/>
        <end position="31"/>
    </location>
</feature>
<name>A0AAD4R3J8_9BILA</name>
<dbReference type="PANTHER" id="PTHR36851:SF1">
    <property type="entry name" value="GLYCO_TRANS_2-LIKE DOMAIN-CONTAINING PROTEIN"/>
    <property type="match status" value="1"/>
</dbReference>
<feature type="compositionally biased region" description="Polar residues" evidence="1">
    <location>
        <begin position="1"/>
        <end position="12"/>
    </location>
</feature>
<comment type="caution">
    <text evidence="3">The sequence shown here is derived from an EMBL/GenBank/DDBJ whole genome shotgun (WGS) entry which is preliminary data.</text>
</comment>
<feature type="transmembrane region" description="Helical" evidence="2">
    <location>
        <begin position="91"/>
        <end position="111"/>
    </location>
</feature>
<evidence type="ECO:0008006" key="5">
    <source>
        <dbReference type="Google" id="ProtNLM"/>
    </source>
</evidence>
<dbReference type="EMBL" id="JAKKPZ010000040">
    <property type="protein sequence ID" value="KAI1707573.1"/>
    <property type="molecule type" value="Genomic_DNA"/>
</dbReference>
<evidence type="ECO:0000313" key="3">
    <source>
        <dbReference type="EMBL" id="KAI1707573.1"/>
    </source>
</evidence>
<reference evidence="3" key="1">
    <citation type="submission" date="2022-01" db="EMBL/GenBank/DDBJ databases">
        <title>Genome Sequence Resource for Two Populations of Ditylenchus destructor, the Migratory Endoparasitic Phytonematode.</title>
        <authorList>
            <person name="Zhang H."/>
            <person name="Lin R."/>
            <person name="Xie B."/>
        </authorList>
    </citation>
    <scope>NUCLEOTIDE SEQUENCE</scope>
    <source>
        <strain evidence="3">BazhouSP</strain>
    </source>
</reference>
<dbReference type="Proteomes" id="UP001201812">
    <property type="component" value="Unassembled WGS sequence"/>
</dbReference>
<feature type="transmembrane region" description="Helical" evidence="2">
    <location>
        <begin position="425"/>
        <end position="447"/>
    </location>
</feature>
<protein>
    <recommendedName>
        <fullName evidence="5">Glycosyltransferase 2-like domain-containing protein</fullName>
    </recommendedName>
</protein>
<accession>A0AAD4R3J8</accession>
<feature type="transmembrane region" description="Helical" evidence="2">
    <location>
        <begin position="57"/>
        <end position="79"/>
    </location>
</feature>
<dbReference type="AlphaFoldDB" id="A0AAD4R3J8"/>
<dbReference type="PANTHER" id="PTHR36851">
    <property type="entry name" value="UNNAMED PRODUCT"/>
    <property type="match status" value="1"/>
</dbReference>
<feature type="transmembrane region" description="Helical" evidence="2">
    <location>
        <begin position="467"/>
        <end position="490"/>
    </location>
</feature>
<organism evidence="3 4">
    <name type="scientific">Ditylenchus destructor</name>
    <dbReference type="NCBI Taxonomy" id="166010"/>
    <lineage>
        <taxon>Eukaryota</taxon>
        <taxon>Metazoa</taxon>
        <taxon>Ecdysozoa</taxon>
        <taxon>Nematoda</taxon>
        <taxon>Chromadorea</taxon>
        <taxon>Rhabditida</taxon>
        <taxon>Tylenchina</taxon>
        <taxon>Tylenchomorpha</taxon>
        <taxon>Sphaerularioidea</taxon>
        <taxon>Anguinidae</taxon>
        <taxon>Anguininae</taxon>
        <taxon>Ditylenchus</taxon>
    </lineage>
</organism>
<keyword evidence="2" id="KW-0472">Membrane</keyword>
<keyword evidence="2" id="KW-1133">Transmembrane helix</keyword>
<proteinExistence type="predicted"/>
<evidence type="ECO:0000313" key="4">
    <source>
        <dbReference type="Proteomes" id="UP001201812"/>
    </source>
</evidence>
<evidence type="ECO:0000256" key="1">
    <source>
        <dbReference type="SAM" id="MobiDB-lite"/>
    </source>
</evidence>
<keyword evidence="4" id="KW-1185">Reference proteome</keyword>
<sequence>MCRSTTPGTSNYQKERQHTSSGSKWKRLSQQSKKVIETSRKRLTSYKGRLEKPANKYIRWNLLFTFLILLFLTSAIWIPCIPMVQKVSMEIAVLVMIILHFLWLIALFNNLRYLIRLRCYKSHAIDLEKSITNSKVVKHLVGICFYKEPIELMIDTLNSIAVQPDATQKISVAVGLEQGTPEKEKKEAELYARFQSRFERFYVTIHPKNLPGDIPGKCSNFNYSSRKAVKLLREDEDYGYGPGMEILVTTGDCDTIFGGRYFDALEEDYWKLQPEARHRTVWQSPLFYCINLDKSPFFVRVTGLLRAFFMMGYLIPMNINTMSVFSLTLKLYEDGEYTHPGYQMDDIIALIRWTCSIGQKITIRMIPVATLSGPTSGTTYLNELYEWARQIRRWTIGAAEVFHYFMIKSNTLPFMTSITWAVRFLFYYGFVLCIGSLYPIIAPFTTVEFLILTNHPVEGLLIPNQSTFQLILLGLFIVQYFWFLSIFLVNKLAEAVFPDGRKDETGFIRNIFHWMMCWPTITAYCIIEMAAFFEVTFRGKDVCSHNASKKDGLVQKKSAAVHPISIIPDRKDPFVV</sequence>
<feature type="region of interest" description="Disordered" evidence="1">
    <location>
        <begin position="1"/>
        <end position="31"/>
    </location>
</feature>
<gene>
    <name evidence="3" type="ORF">DdX_12410</name>
</gene>